<gene>
    <name evidence="2" type="ORF">EAO74_20255</name>
</gene>
<evidence type="ECO:0000259" key="1">
    <source>
        <dbReference type="Pfam" id="PF04149"/>
    </source>
</evidence>
<dbReference type="EMBL" id="RDBM01000035">
    <property type="protein sequence ID" value="TXS28234.1"/>
    <property type="molecule type" value="Genomic_DNA"/>
</dbReference>
<proteinExistence type="predicted"/>
<dbReference type="RefSeq" id="WP_147984301.1">
    <property type="nucleotide sequence ID" value="NZ_RDBM01000035.1"/>
</dbReference>
<reference evidence="2" key="1">
    <citation type="submission" date="2018-10" db="EMBL/GenBank/DDBJ databases">
        <authorList>
            <person name="Hariharan J."/>
            <person name="Choudoir M.J."/>
            <person name="Diebold P."/>
            <person name="Panke-Buisse K."/>
            <person name="Campbell A.N."/>
            <person name="Buckley D.H."/>
        </authorList>
    </citation>
    <scope>NUCLEOTIDE SEQUENCE</scope>
    <source>
        <strain evidence="2">Gb1</strain>
    </source>
</reference>
<accession>A0A652KXP2</accession>
<dbReference type="Pfam" id="PF04149">
    <property type="entry name" value="DUF397"/>
    <property type="match status" value="1"/>
</dbReference>
<protein>
    <submittedName>
        <fullName evidence="2">DUF397 domain-containing protein</fullName>
    </submittedName>
</protein>
<evidence type="ECO:0000313" key="2">
    <source>
        <dbReference type="EMBL" id="TXS28234.1"/>
    </source>
</evidence>
<dbReference type="AlphaFoldDB" id="A0A652KXP2"/>
<feature type="domain" description="DUF397" evidence="1">
    <location>
        <begin position="14"/>
        <end position="66"/>
    </location>
</feature>
<comment type="caution">
    <text evidence="2">The sequence shown here is derived from an EMBL/GenBank/DDBJ whole genome shotgun (WGS) entry which is preliminary data.</text>
</comment>
<sequence length="68" mass="7383">MRVDESECGTDRRAWFKSSYSAGDGGQCLEVASCPDAVQVRDSKDITRPGLALAPSAWTAFIKFAREA</sequence>
<organism evidence="2">
    <name type="scientific">Streptomyces sp. gb1(2016)</name>
    <dbReference type="NCBI Taxonomy" id="1828321"/>
    <lineage>
        <taxon>Bacteria</taxon>
        <taxon>Bacillati</taxon>
        <taxon>Actinomycetota</taxon>
        <taxon>Actinomycetes</taxon>
        <taxon>Kitasatosporales</taxon>
        <taxon>Streptomycetaceae</taxon>
        <taxon>Streptomyces</taxon>
    </lineage>
</organism>
<name>A0A652KXP2_9ACTN</name>
<dbReference type="InterPro" id="IPR007278">
    <property type="entry name" value="DUF397"/>
</dbReference>